<dbReference type="AlphaFoldDB" id="A0A6A6Z3L5"/>
<evidence type="ECO:0000313" key="2">
    <source>
        <dbReference type="EMBL" id="KAF2815676.1"/>
    </source>
</evidence>
<name>A0A6A6Z3L5_9PEZI</name>
<dbReference type="PANTHER" id="PTHR36091">
    <property type="entry name" value="ALTERED INHERITANCE OF MITOCHONDRIA PROTEIN 9, MITOCHONDRIAL"/>
    <property type="match status" value="1"/>
</dbReference>
<feature type="domain" description="Aminoglycoside phosphotransferase" evidence="1">
    <location>
        <begin position="260"/>
        <end position="311"/>
    </location>
</feature>
<dbReference type="RefSeq" id="XP_033582640.1">
    <property type="nucleotide sequence ID" value="XM_033717330.1"/>
</dbReference>
<dbReference type="Proteomes" id="UP000504636">
    <property type="component" value="Unplaced"/>
</dbReference>
<dbReference type="Gene3D" id="3.30.200.20">
    <property type="entry name" value="Phosphorylase Kinase, domain 1"/>
    <property type="match status" value="1"/>
</dbReference>
<accession>A0A6A6Z3L5</accession>
<dbReference type="InterPro" id="IPR011009">
    <property type="entry name" value="Kinase-like_dom_sf"/>
</dbReference>
<dbReference type="OrthoDB" id="2831558at2759"/>
<gene>
    <name evidence="2 4" type="ORF">BDZ99DRAFT_432370</name>
</gene>
<proteinExistence type="predicted"/>
<keyword evidence="3" id="KW-1185">Reference proteome</keyword>
<dbReference type="InterPro" id="IPR051035">
    <property type="entry name" value="Mito_inheritance_9"/>
</dbReference>
<protein>
    <recommendedName>
        <fullName evidence="1">Aminoglycoside phosphotransferase domain-containing protein</fullName>
    </recommendedName>
</protein>
<dbReference type="PANTHER" id="PTHR36091:SF2">
    <property type="entry name" value="AMINOGLYCOSIDE PHOSPHOTRANSFERASE DOMAIN-CONTAINING PROTEIN"/>
    <property type="match status" value="1"/>
</dbReference>
<reference evidence="4" key="3">
    <citation type="submission" date="2025-04" db="UniProtKB">
        <authorList>
            <consortium name="RefSeq"/>
        </authorList>
    </citation>
    <scope>IDENTIFICATION</scope>
    <source>
        <strain evidence="4">CBS 304.34</strain>
    </source>
</reference>
<dbReference type="InterPro" id="IPR002575">
    <property type="entry name" value="Aminoglycoside_PTrfase"/>
</dbReference>
<feature type="domain" description="Aminoglycoside phosphotransferase" evidence="1">
    <location>
        <begin position="30"/>
        <end position="155"/>
    </location>
</feature>
<dbReference type="Pfam" id="PF01636">
    <property type="entry name" value="APH"/>
    <property type="match status" value="2"/>
</dbReference>
<sequence>MSQRHVRFNVNELARLAAEAMGAKSCVSIEKYPDGMCNKSMLLRLDNGSQVVAKVPNPNAGLPHSTTASEVATMDFARNVLGIPVPRVLAWSSKAQENPVGAEYIIMEKVSGIELERVWPSMNIKDRLAVVKTIAGFQKAWTSVSFKKFGSLYYSKDLDEPTGSEPLYVDANGIDITDENIAVGPSQGRELIDNGRATINFDRGPWRSLEEHHTAIGHREIACVSKLTHLPKSPITLCGPGTYQPTRQKKLRALNCYLKLIKFLLPTDRAISSAHLWHGDLHVANIFVNPSEPTKVVGLIDWQSTEISPLYFHARQPQIIDYDGPPVYGLERPQPAKDIEKLEANAKKHAEALYLQQSLCSLYNTLTHYQNPQLYAALEFQQTMSYLLLLLPRNLLIDGEATYLLQVAELEATWDTLPGAQGSTYPFSFSAKEREEIEAEVEGVVRGMEAMRSIRESIGELFPGQGIVRPDQYEETLDALAQMRDQVIKKFAKTEPEREAWQKAWPFGP</sequence>
<dbReference type="Gene3D" id="3.90.1200.10">
    <property type="match status" value="1"/>
</dbReference>
<dbReference type="GeneID" id="54458223"/>
<evidence type="ECO:0000259" key="1">
    <source>
        <dbReference type="Pfam" id="PF01636"/>
    </source>
</evidence>
<dbReference type="SUPFAM" id="SSF56112">
    <property type="entry name" value="Protein kinase-like (PK-like)"/>
    <property type="match status" value="1"/>
</dbReference>
<dbReference type="EMBL" id="MU003693">
    <property type="protein sequence ID" value="KAF2815676.1"/>
    <property type="molecule type" value="Genomic_DNA"/>
</dbReference>
<evidence type="ECO:0000313" key="3">
    <source>
        <dbReference type="Proteomes" id="UP000504636"/>
    </source>
</evidence>
<dbReference type="GO" id="GO:0005739">
    <property type="term" value="C:mitochondrion"/>
    <property type="evidence" value="ECO:0007669"/>
    <property type="project" value="TreeGrafter"/>
</dbReference>
<reference evidence="2 4" key="1">
    <citation type="journal article" date="2020" name="Stud. Mycol.">
        <title>101 Dothideomycetes genomes: a test case for predicting lifestyles and emergence of pathogens.</title>
        <authorList>
            <person name="Haridas S."/>
            <person name="Albert R."/>
            <person name="Binder M."/>
            <person name="Bloem J."/>
            <person name="Labutti K."/>
            <person name="Salamov A."/>
            <person name="Andreopoulos B."/>
            <person name="Baker S."/>
            <person name="Barry K."/>
            <person name="Bills G."/>
            <person name="Bluhm B."/>
            <person name="Cannon C."/>
            <person name="Castanera R."/>
            <person name="Culley D."/>
            <person name="Daum C."/>
            <person name="Ezra D."/>
            <person name="Gonzalez J."/>
            <person name="Henrissat B."/>
            <person name="Kuo A."/>
            <person name="Liang C."/>
            <person name="Lipzen A."/>
            <person name="Lutzoni F."/>
            <person name="Magnuson J."/>
            <person name="Mondo S."/>
            <person name="Nolan M."/>
            <person name="Ohm R."/>
            <person name="Pangilinan J."/>
            <person name="Park H.-J."/>
            <person name="Ramirez L."/>
            <person name="Alfaro M."/>
            <person name="Sun H."/>
            <person name="Tritt A."/>
            <person name="Yoshinaga Y."/>
            <person name="Zwiers L.-H."/>
            <person name="Turgeon B."/>
            <person name="Goodwin S."/>
            <person name="Spatafora J."/>
            <person name="Crous P."/>
            <person name="Grigoriev I."/>
        </authorList>
    </citation>
    <scope>NUCLEOTIDE SEQUENCE</scope>
    <source>
        <strain evidence="2 4">CBS 304.34</strain>
    </source>
</reference>
<reference evidence="4" key="2">
    <citation type="submission" date="2020-04" db="EMBL/GenBank/DDBJ databases">
        <authorList>
            <consortium name="NCBI Genome Project"/>
        </authorList>
    </citation>
    <scope>NUCLEOTIDE SEQUENCE</scope>
    <source>
        <strain evidence="4">CBS 304.34</strain>
    </source>
</reference>
<evidence type="ECO:0000313" key="4">
    <source>
        <dbReference type="RefSeq" id="XP_033582640.1"/>
    </source>
</evidence>
<organism evidence="2">
    <name type="scientific">Mytilinidion resinicola</name>
    <dbReference type="NCBI Taxonomy" id="574789"/>
    <lineage>
        <taxon>Eukaryota</taxon>
        <taxon>Fungi</taxon>
        <taxon>Dikarya</taxon>
        <taxon>Ascomycota</taxon>
        <taxon>Pezizomycotina</taxon>
        <taxon>Dothideomycetes</taxon>
        <taxon>Pleosporomycetidae</taxon>
        <taxon>Mytilinidiales</taxon>
        <taxon>Mytilinidiaceae</taxon>
        <taxon>Mytilinidion</taxon>
    </lineage>
</organism>